<organism evidence="1 2">
    <name type="scientific">Rubritalea spongiae</name>
    <dbReference type="NCBI Taxonomy" id="430797"/>
    <lineage>
        <taxon>Bacteria</taxon>
        <taxon>Pseudomonadati</taxon>
        <taxon>Verrucomicrobiota</taxon>
        <taxon>Verrucomicrobiia</taxon>
        <taxon>Verrucomicrobiales</taxon>
        <taxon>Rubritaleaceae</taxon>
        <taxon>Rubritalea</taxon>
    </lineage>
</organism>
<evidence type="ECO:0000313" key="1">
    <source>
        <dbReference type="EMBL" id="MFD2276298.1"/>
    </source>
</evidence>
<evidence type="ECO:0000313" key="2">
    <source>
        <dbReference type="Proteomes" id="UP001597297"/>
    </source>
</evidence>
<sequence>MKWILALAVGGLICISCLLLTQTSEQAERAGGEFSSLVHSKAKLRGHGGRSSDLQAPDRRLSEGKLTADQREAAVLQFRFDQMLAKLRNDPSDPQQLLPEATELGGMELAPETEIDHVLALLGSFRSVANGGYFPTGFNYEITNALLGDNKKKIAFISRENTRINHEGELTDKWGTPYFFHSESSTRLEVRSAGPDLTMFTNDDISSYQMN</sequence>
<name>A0ABW5E2U6_9BACT</name>
<reference evidence="2" key="1">
    <citation type="journal article" date="2019" name="Int. J. Syst. Evol. Microbiol.">
        <title>The Global Catalogue of Microorganisms (GCM) 10K type strain sequencing project: providing services to taxonomists for standard genome sequencing and annotation.</title>
        <authorList>
            <consortium name="The Broad Institute Genomics Platform"/>
            <consortium name="The Broad Institute Genome Sequencing Center for Infectious Disease"/>
            <person name="Wu L."/>
            <person name="Ma J."/>
        </authorList>
    </citation>
    <scope>NUCLEOTIDE SEQUENCE [LARGE SCALE GENOMIC DNA]</scope>
    <source>
        <strain evidence="2">JCM 16545</strain>
    </source>
</reference>
<dbReference type="RefSeq" id="WP_377094361.1">
    <property type="nucleotide sequence ID" value="NZ_JBHSJM010000001.1"/>
</dbReference>
<comment type="caution">
    <text evidence="1">The sequence shown here is derived from an EMBL/GenBank/DDBJ whole genome shotgun (WGS) entry which is preliminary data.</text>
</comment>
<accession>A0ABW5E2U6</accession>
<protein>
    <submittedName>
        <fullName evidence="1">Uncharacterized protein</fullName>
    </submittedName>
</protein>
<dbReference type="Proteomes" id="UP001597297">
    <property type="component" value="Unassembled WGS sequence"/>
</dbReference>
<keyword evidence="2" id="KW-1185">Reference proteome</keyword>
<proteinExistence type="predicted"/>
<gene>
    <name evidence="1" type="ORF">ACFSQZ_07445</name>
</gene>
<dbReference type="EMBL" id="JBHUJC010000020">
    <property type="protein sequence ID" value="MFD2276298.1"/>
    <property type="molecule type" value="Genomic_DNA"/>
</dbReference>